<keyword evidence="5" id="KW-0812">Transmembrane</keyword>
<comment type="caution">
    <text evidence="8">The sequence shown here is derived from an EMBL/GenBank/DDBJ whole genome shotgun (WGS) entry which is preliminary data.</text>
</comment>
<keyword evidence="5" id="KW-0472">Membrane</keyword>
<dbReference type="InterPro" id="IPR042099">
    <property type="entry name" value="ANL_N_sf"/>
</dbReference>
<feature type="domain" description="AMP-dependent synthetase/ligase" evidence="6">
    <location>
        <begin position="26"/>
        <end position="382"/>
    </location>
</feature>
<dbReference type="PROSITE" id="PS00455">
    <property type="entry name" value="AMP_BINDING"/>
    <property type="match status" value="1"/>
</dbReference>
<dbReference type="InterPro" id="IPR025110">
    <property type="entry name" value="AMP-bd_C"/>
</dbReference>
<dbReference type="GO" id="GO:0016405">
    <property type="term" value="F:CoA-ligase activity"/>
    <property type="evidence" value="ECO:0007669"/>
    <property type="project" value="TreeGrafter"/>
</dbReference>
<proteinExistence type="inferred from homology"/>
<gene>
    <name evidence="8" type="ORF">CNF02_08825</name>
</gene>
<dbReference type="InterPro" id="IPR000873">
    <property type="entry name" value="AMP-dep_synth/lig_dom"/>
</dbReference>
<feature type="domain" description="AMP-binding enzyme C-terminal" evidence="7">
    <location>
        <begin position="433"/>
        <end position="506"/>
    </location>
</feature>
<evidence type="ECO:0000256" key="2">
    <source>
        <dbReference type="ARBA" id="ARBA00022598"/>
    </source>
</evidence>
<keyword evidence="4" id="KW-0067">ATP-binding</keyword>
<evidence type="ECO:0000256" key="3">
    <source>
        <dbReference type="ARBA" id="ARBA00022741"/>
    </source>
</evidence>
<evidence type="ECO:0000256" key="4">
    <source>
        <dbReference type="ARBA" id="ARBA00022840"/>
    </source>
</evidence>
<dbReference type="FunFam" id="3.40.50.12780:FF:000003">
    <property type="entry name" value="Long-chain-fatty-acid--CoA ligase FadD"/>
    <property type="match status" value="1"/>
</dbReference>
<reference evidence="8 9" key="1">
    <citation type="submission" date="2017-08" db="EMBL/GenBank/DDBJ databases">
        <title>Fine stratification of microbial communities through a metagenomic profile of the photic zone.</title>
        <authorList>
            <person name="Haro-Moreno J.M."/>
            <person name="Lopez-Perez M."/>
            <person name="De La Torre J."/>
            <person name="Picazo A."/>
            <person name="Camacho A."/>
            <person name="Rodriguez-Valera F."/>
        </authorList>
    </citation>
    <scope>NUCLEOTIDE SEQUENCE [LARGE SCALE GENOMIC DNA]</scope>
    <source>
        <strain evidence="8">MED-G28</strain>
    </source>
</reference>
<evidence type="ECO:0000256" key="5">
    <source>
        <dbReference type="SAM" id="Phobius"/>
    </source>
</evidence>
<dbReference type="SUPFAM" id="SSF56801">
    <property type="entry name" value="Acetyl-CoA synthetase-like"/>
    <property type="match status" value="1"/>
</dbReference>
<name>A0A2A5WA91_9GAMM</name>
<sequence>MIFRNDKPEIQVPNSDLTSIVLSKVDELGDKAALIDGPTGRTLTYTQLRTQIRHLAAGLDQRGFKKGDVCAVFCPNIPEYATIFLGVAAVGGINTTINSLYSTNDLIHQFKDSGAKILITIPAFMDRALPAAQECGIKEIFVLGEAENATAFSELLNNPGIPPKVTIDPKRDLVALPYSSGTTGLSKGVMLTHENLSSNMVLSESINPLIDEDLMVGVLPFFHIYGMVLILNLAIYRGVTLVTMPRFDLEQFLQIIEDYKISTLSLVPPLVLALAKHPLVDKYDTSSIRLISSGAAPLGSEIEEACAERLGCQIYQGYGLTEVSGACHVNSVPVPAEKTGAVGRVLPNTYSKVIDTETGAELGINERGEVLIKGMHIMVGYLNNDDATKHCIDEDGWFHSGDIGYADEDGYFYIVDRLKELIKYKAYQVAPAELEALLVSHDAIADAAVIPSPDEEAGEIPKAFVVLKGDISAEEIMSWVANEVAPHKKIRKLEFVDEIPKSASGKILRRVLVEQERANINS</sequence>
<dbReference type="EMBL" id="NTJZ01000009">
    <property type="protein sequence ID" value="PDH33281.1"/>
    <property type="molecule type" value="Genomic_DNA"/>
</dbReference>
<accession>A0A2A5WA91</accession>
<dbReference type="InterPro" id="IPR020845">
    <property type="entry name" value="AMP-binding_CS"/>
</dbReference>
<dbReference type="GO" id="GO:0005524">
    <property type="term" value="F:ATP binding"/>
    <property type="evidence" value="ECO:0007669"/>
    <property type="project" value="UniProtKB-KW"/>
</dbReference>
<dbReference type="Gene3D" id="3.30.300.30">
    <property type="match status" value="1"/>
</dbReference>
<dbReference type="Pfam" id="PF00501">
    <property type="entry name" value="AMP-binding"/>
    <property type="match status" value="1"/>
</dbReference>
<organism evidence="8 9">
    <name type="scientific">OM182 bacterium MED-G28</name>
    <dbReference type="NCBI Taxonomy" id="1986256"/>
    <lineage>
        <taxon>Bacteria</taxon>
        <taxon>Pseudomonadati</taxon>
        <taxon>Pseudomonadota</taxon>
        <taxon>Gammaproteobacteria</taxon>
        <taxon>OMG group</taxon>
        <taxon>OM182 clade</taxon>
    </lineage>
</organism>
<evidence type="ECO:0000256" key="1">
    <source>
        <dbReference type="ARBA" id="ARBA00006432"/>
    </source>
</evidence>
<evidence type="ECO:0000313" key="9">
    <source>
        <dbReference type="Proteomes" id="UP000219329"/>
    </source>
</evidence>
<dbReference type="Pfam" id="PF13193">
    <property type="entry name" value="AMP-binding_C"/>
    <property type="match status" value="1"/>
</dbReference>
<keyword evidence="5" id="KW-1133">Transmembrane helix</keyword>
<evidence type="ECO:0000313" key="8">
    <source>
        <dbReference type="EMBL" id="PDH33281.1"/>
    </source>
</evidence>
<keyword evidence="2 8" id="KW-0436">Ligase</keyword>
<protein>
    <submittedName>
        <fullName evidence="8">4-coumarate--CoA ligase family protein</fullName>
    </submittedName>
</protein>
<dbReference type="PANTHER" id="PTHR24096">
    <property type="entry name" value="LONG-CHAIN-FATTY-ACID--COA LIGASE"/>
    <property type="match status" value="1"/>
</dbReference>
<evidence type="ECO:0000259" key="6">
    <source>
        <dbReference type="Pfam" id="PF00501"/>
    </source>
</evidence>
<comment type="similarity">
    <text evidence="1">Belongs to the ATP-dependent AMP-binding enzyme family.</text>
</comment>
<dbReference type="PANTHER" id="PTHR24096:SF149">
    <property type="entry name" value="AMP-BINDING DOMAIN-CONTAINING PROTEIN-RELATED"/>
    <property type="match status" value="1"/>
</dbReference>
<dbReference type="FunFam" id="3.30.300.30:FF:000007">
    <property type="entry name" value="4-coumarate--CoA ligase 2"/>
    <property type="match status" value="1"/>
</dbReference>
<dbReference type="AlphaFoldDB" id="A0A2A5WA91"/>
<dbReference type="Gene3D" id="3.40.50.12780">
    <property type="entry name" value="N-terminal domain of ligase-like"/>
    <property type="match status" value="1"/>
</dbReference>
<keyword evidence="3" id="KW-0547">Nucleotide-binding</keyword>
<feature type="transmembrane region" description="Helical" evidence="5">
    <location>
        <begin position="214"/>
        <end position="236"/>
    </location>
</feature>
<evidence type="ECO:0000259" key="7">
    <source>
        <dbReference type="Pfam" id="PF13193"/>
    </source>
</evidence>
<dbReference type="InterPro" id="IPR045851">
    <property type="entry name" value="AMP-bd_C_sf"/>
</dbReference>
<dbReference type="Proteomes" id="UP000219329">
    <property type="component" value="Unassembled WGS sequence"/>
</dbReference>